<keyword evidence="2" id="KW-0472">Membrane</keyword>
<proteinExistence type="predicted"/>
<dbReference type="Proteomes" id="UP001497453">
    <property type="component" value="Chromosome 1"/>
</dbReference>
<protein>
    <submittedName>
        <fullName evidence="3">Uncharacterized protein</fullName>
    </submittedName>
</protein>
<dbReference type="EMBL" id="OZ037944">
    <property type="protein sequence ID" value="CAL1696178.1"/>
    <property type="molecule type" value="Genomic_DNA"/>
</dbReference>
<keyword evidence="4" id="KW-1185">Reference proteome</keyword>
<feature type="transmembrane region" description="Helical" evidence="2">
    <location>
        <begin position="279"/>
        <end position="303"/>
    </location>
</feature>
<organism evidence="3 4">
    <name type="scientific">Somion occarium</name>
    <dbReference type="NCBI Taxonomy" id="3059160"/>
    <lineage>
        <taxon>Eukaryota</taxon>
        <taxon>Fungi</taxon>
        <taxon>Dikarya</taxon>
        <taxon>Basidiomycota</taxon>
        <taxon>Agaricomycotina</taxon>
        <taxon>Agaricomycetes</taxon>
        <taxon>Polyporales</taxon>
        <taxon>Cerrenaceae</taxon>
        <taxon>Somion</taxon>
    </lineage>
</organism>
<feature type="compositionally biased region" description="Low complexity" evidence="1">
    <location>
        <begin position="450"/>
        <end position="471"/>
    </location>
</feature>
<feature type="region of interest" description="Disordered" evidence="1">
    <location>
        <begin position="500"/>
        <end position="533"/>
    </location>
</feature>
<feature type="region of interest" description="Disordered" evidence="1">
    <location>
        <begin position="331"/>
        <end position="369"/>
    </location>
</feature>
<name>A0ABP1CNA5_9APHY</name>
<keyword evidence="2" id="KW-1133">Transmembrane helix</keyword>
<evidence type="ECO:0000256" key="1">
    <source>
        <dbReference type="SAM" id="MobiDB-lite"/>
    </source>
</evidence>
<feature type="compositionally biased region" description="Low complexity" evidence="1">
    <location>
        <begin position="402"/>
        <end position="419"/>
    </location>
</feature>
<feature type="region of interest" description="Disordered" evidence="1">
    <location>
        <begin position="398"/>
        <end position="473"/>
    </location>
</feature>
<keyword evidence="2" id="KW-0812">Transmembrane</keyword>
<evidence type="ECO:0000256" key="2">
    <source>
        <dbReference type="SAM" id="Phobius"/>
    </source>
</evidence>
<sequence length="533" mass="57248">MTIHALIKADFFPLLFAPLWAGVLVLPCLFGGVSGEVVAALKQGFFFDWTPDGLRVPIPTTAQCETISIKWERGFATGPSSISPYFLQVYASTSTVPLVVPAGGDTILEFDWLVPFGPGTQYLICMYDINGVTGGCQAIYTVYPSRNVTLDSDDPPTCHDVPMPQTSLGVVAAVSNGPLSQYGWVDQCTDLSVTPLNGTPPYIFTVAPALHPPFNVSLPNYDTFNWTVSLSYGMPFFISMVDSAGLAWSYGPLHSGGNGPTDCLSVIGSSSPKKSVTSLTAIGTGIGGLVSGVVIGLLAPFCFSWYRGRQRKRPIAVQRLSSSSPLIPMLSRGDYTDLPTAPARSSSRNQYADDRSHRSTPTLTDPIHRIFRESNYQIEPFRMSPDHEFGARRVATDGAVGTTGSWGSSSSRPTTGQSSFHPRSQSEPMPSQSPVPSTSSPVPIVPPPQSVASPGDMSYPPSSPVGGRPPSHVYVVHHDGGRAPVTVYAEDGTEIVELPPRYPEVRRPTGTRAPLQERRFTGPLPNKTLRTTN</sequence>
<feature type="compositionally biased region" description="Low complexity" evidence="1">
    <location>
        <begin position="428"/>
        <end position="442"/>
    </location>
</feature>
<gene>
    <name evidence="3" type="ORF">GFSPODELE1_LOCUS1078</name>
</gene>
<evidence type="ECO:0000313" key="3">
    <source>
        <dbReference type="EMBL" id="CAL1696178.1"/>
    </source>
</evidence>
<accession>A0ABP1CNA5</accession>
<evidence type="ECO:0000313" key="4">
    <source>
        <dbReference type="Proteomes" id="UP001497453"/>
    </source>
</evidence>
<reference evidence="4" key="1">
    <citation type="submission" date="2024-04" db="EMBL/GenBank/DDBJ databases">
        <authorList>
            <person name="Shaw F."/>
            <person name="Minotto A."/>
        </authorList>
    </citation>
    <scope>NUCLEOTIDE SEQUENCE [LARGE SCALE GENOMIC DNA]</scope>
</reference>